<dbReference type="Proteomes" id="UP000222564">
    <property type="component" value="Unassembled WGS sequence"/>
</dbReference>
<dbReference type="RefSeq" id="WP_238472761.1">
    <property type="nucleotide sequence ID" value="NZ_AWQQ01000017.1"/>
</dbReference>
<gene>
    <name evidence="1" type="ORF">P378_02195</name>
</gene>
<protein>
    <submittedName>
        <fullName evidence="1">Uncharacterized protein</fullName>
    </submittedName>
</protein>
<name>A0A2C6MIK7_9FIRM</name>
<accession>A0A2C6MIK7</accession>
<keyword evidence="2" id="KW-1185">Reference proteome</keyword>
<organism evidence="1 2">
    <name type="scientific">Desulforamulus profundi</name>
    <dbReference type="NCBI Taxonomy" id="1383067"/>
    <lineage>
        <taxon>Bacteria</taxon>
        <taxon>Bacillati</taxon>
        <taxon>Bacillota</taxon>
        <taxon>Clostridia</taxon>
        <taxon>Eubacteriales</taxon>
        <taxon>Peptococcaceae</taxon>
        <taxon>Desulforamulus</taxon>
    </lineage>
</organism>
<sequence>MTEVLCKLRELLPEEVYFEIRHQSLILSPRPDAPGIVLTMPEDEKKVLADGHCLTVVTPVTGG</sequence>
<dbReference type="EMBL" id="AWQQ01000017">
    <property type="protein sequence ID" value="PHJ39644.1"/>
    <property type="molecule type" value="Genomic_DNA"/>
</dbReference>
<comment type="caution">
    <text evidence="1">The sequence shown here is derived from an EMBL/GenBank/DDBJ whole genome shotgun (WGS) entry which is preliminary data.</text>
</comment>
<evidence type="ECO:0000313" key="1">
    <source>
        <dbReference type="EMBL" id="PHJ39644.1"/>
    </source>
</evidence>
<reference evidence="1 2" key="1">
    <citation type="submission" date="2013-09" db="EMBL/GenBank/DDBJ databases">
        <title>Biodegradation of hydrocarbons in the deep terrestrial subsurface : characterization of a microbial consortium composed of two Desulfotomaculum species originating from a deep geological formation.</title>
        <authorList>
            <person name="Aullo T."/>
            <person name="Berlendis S."/>
            <person name="Lascourreges J.-F."/>
            <person name="Dessort D."/>
            <person name="Saint-Laurent S."/>
            <person name="Schraauwers B."/>
            <person name="Mas J."/>
            <person name="Magot M."/>
            <person name="Ranchou-Peyruse A."/>
        </authorList>
    </citation>
    <scope>NUCLEOTIDE SEQUENCE [LARGE SCALE GENOMIC DNA]</scope>
    <source>
        <strain evidence="1 2">Bs107</strain>
    </source>
</reference>
<proteinExistence type="predicted"/>
<dbReference type="AlphaFoldDB" id="A0A2C6MIK7"/>
<evidence type="ECO:0000313" key="2">
    <source>
        <dbReference type="Proteomes" id="UP000222564"/>
    </source>
</evidence>